<keyword evidence="2" id="KW-0472">Membrane</keyword>
<accession>A0A8J8Q9L5</accession>
<evidence type="ECO:0000256" key="1">
    <source>
        <dbReference type="SAM" id="MobiDB-lite"/>
    </source>
</evidence>
<evidence type="ECO:0000313" key="3">
    <source>
        <dbReference type="EMBL" id="TYL40559.1"/>
    </source>
</evidence>
<gene>
    <name evidence="3" type="ORF">CV102_03035</name>
</gene>
<dbReference type="AlphaFoldDB" id="A0A8J8Q9L5"/>
<evidence type="ECO:0000256" key="2">
    <source>
        <dbReference type="SAM" id="Phobius"/>
    </source>
</evidence>
<evidence type="ECO:0000313" key="4">
    <source>
        <dbReference type="Proteomes" id="UP000766904"/>
    </source>
</evidence>
<dbReference type="Proteomes" id="UP000766904">
    <property type="component" value="Unassembled WGS sequence"/>
</dbReference>
<evidence type="ECO:0008006" key="5">
    <source>
        <dbReference type="Google" id="ProtNLM"/>
    </source>
</evidence>
<sequence length="109" mass="12312">MAGFDTEAPNAESGERSDAADAAGPPTVSIRGDESPVRCPYCGQPFHERRLRTLHCGLEHPDRLSERERAAFERAYVEEGAEIRRFRLYALGTLILVYFVMLFLYAFVT</sequence>
<protein>
    <recommendedName>
        <fullName evidence="5">C2H2-type domain-containing protein</fullName>
    </recommendedName>
</protein>
<keyword evidence="4" id="KW-1185">Reference proteome</keyword>
<dbReference type="RefSeq" id="WP_148856374.1">
    <property type="nucleotide sequence ID" value="NZ_PHNJ01000001.1"/>
</dbReference>
<organism evidence="3 4">
    <name type="scientific">Natronococcus pandeyae</name>
    <dbReference type="NCBI Taxonomy" id="2055836"/>
    <lineage>
        <taxon>Archaea</taxon>
        <taxon>Methanobacteriati</taxon>
        <taxon>Methanobacteriota</taxon>
        <taxon>Stenosarchaea group</taxon>
        <taxon>Halobacteria</taxon>
        <taxon>Halobacteriales</taxon>
        <taxon>Natrialbaceae</taxon>
        <taxon>Natronococcus</taxon>
    </lineage>
</organism>
<proteinExistence type="predicted"/>
<reference evidence="3" key="1">
    <citation type="submission" date="2017-11" db="EMBL/GenBank/DDBJ databases">
        <authorList>
            <person name="Kajale S.C."/>
            <person name="Sharma A."/>
        </authorList>
    </citation>
    <scope>NUCLEOTIDE SEQUENCE</scope>
    <source>
        <strain evidence="3">LS1_42</strain>
    </source>
</reference>
<comment type="caution">
    <text evidence="3">The sequence shown here is derived from an EMBL/GenBank/DDBJ whole genome shotgun (WGS) entry which is preliminary data.</text>
</comment>
<name>A0A8J8Q9L5_9EURY</name>
<dbReference type="OrthoDB" id="293088at2157"/>
<feature type="transmembrane region" description="Helical" evidence="2">
    <location>
        <begin position="88"/>
        <end position="108"/>
    </location>
</feature>
<feature type="region of interest" description="Disordered" evidence="1">
    <location>
        <begin position="1"/>
        <end position="36"/>
    </location>
</feature>
<keyword evidence="2" id="KW-1133">Transmembrane helix</keyword>
<dbReference type="EMBL" id="PHNJ01000001">
    <property type="protein sequence ID" value="TYL40559.1"/>
    <property type="molecule type" value="Genomic_DNA"/>
</dbReference>
<keyword evidence="2" id="KW-0812">Transmembrane</keyword>